<keyword evidence="2" id="KW-1185">Reference proteome</keyword>
<dbReference type="Proteomes" id="UP001055811">
    <property type="component" value="Linkage Group LG05"/>
</dbReference>
<reference evidence="1 2" key="2">
    <citation type="journal article" date="2022" name="Mol. Ecol. Resour.">
        <title>The genomes of chicory, endive, great burdock and yacon provide insights into Asteraceae paleo-polyploidization history and plant inulin production.</title>
        <authorList>
            <person name="Fan W."/>
            <person name="Wang S."/>
            <person name="Wang H."/>
            <person name="Wang A."/>
            <person name="Jiang F."/>
            <person name="Liu H."/>
            <person name="Zhao H."/>
            <person name="Xu D."/>
            <person name="Zhang Y."/>
        </authorList>
    </citation>
    <scope>NUCLEOTIDE SEQUENCE [LARGE SCALE GENOMIC DNA]</scope>
    <source>
        <strain evidence="2">cv. Punajuju</strain>
        <tissue evidence="1">Leaves</tissue>
    </source>
</reference>
<organism evidence="1 2">
    <name type="scientific">Cichorium intybus</name>
    <name type="common">Chicory</name>
    <dbReference type="NCBI Taxonomy" id="13427"/>
    <lineage>
        <taxon>Eukaryota</taxon>
        <taxon>Viridiplantae</taxon>
        <taxon>Streptophyta</taxon>
        <taxon>Embryophyta</taxon>
        <taxon>Tracheophyta</taxon>
        <taxon>Spermatophyta</taxon>
        <taxon>Magnoliopsida</taxon>
        <taxon>eudicotyledons</taxon>
        <taxon>Gunneridae</taxon>
        <taxon>Pentapetalae</taxon>
        <taxon>asterids</taxon>
        <taxon>campanulids</taxon>
        <taxon>Asterales</taxon>
        <taxon>Asteraceae</taxon>
        <taxon>Cichorioideae</taxon>
        <taxon>Cichorieae</taxon>
        <taxon>Cichoriinae</taxon>
        <taxon>Cichorium</taxon>
    </lineage>
</organism>
<dbReference type="EMBL" id="CM042013">
    <property type="protein sequence ID" value="KAI3739501.1"/>
    <property type="molecule type" value="Genomic_DNA"/>
</dbReference>
<gene>
    <name evidence="1" type="ORF">L2E82_29908</name>
</gene>
<reference evidence="2" key="1">
    <citation type="journal article" date="2022" name="Mol. Ecol. Resour.">
        <title>The genomes of chicory, endive, great burdock and yacon provide insights into Asteraceae palaeo-polyploidization history and plant inulin production.</title>
        <authorList>
            <person name="Fan W."/>
            <person name="Wang S."/>
            <person name="Wang H."/>
            <person name="Wang A."/>
            <person name="Jiang F."/>
            <person name="Liu H."/>
            <person name="Zhao H."/>
            <person name="Xu D."/>
            <person name="Zhang Y."/>
        </authorList>
    </citation>
    <scope>NUCLEOTIDE SEQUENCE [LARGE SCALE GENOMIC DNA]</scope>
    <source>
        <strain evidence="2">cv. Punajuju</strain>
    </source>
</reference>
<evidence type="ECO:0000313" key="1">
    <source>
        <dbReference type="EMBL" id="KAI3739501.1"/>
    </source>
</evidence>
<evidence type="ECO:0000313" key="2">
    <source>
        <dbReference type="Proteomes" id="UP001055811"/>
    </source>
</evidence>
<sequence length="98" mass="10706">MKQATPNSEANLARHGRAHTELQRPTQKDATSWKLWKGERYREHGTVKHPLADSATPGPSLSKVTQVKHPEEGSVTPGPSLKNLKGETPLSGLSDSWS</sequence>
<accession>A0ACB9CZ12</accession>
<comment type="caution">
    <text evidence="1">The sequence shown here is derived from an EMBL/GenBank/DDBJ whole genome shotgun (WGS) entry which is preliminary data.</text>
</comment>
<protein>
    <submittedName>
        <fullName evidence="1">Uncharacterized protein</fullName>
    </submittedName>
</protein>
<name>A0ACB9CZ12_CICIN</name>
<proteinExistence type="predicted"/>